<reference evidence="5" key="2">
    <citation type="submission" date="2020-05" db="UniProtKB">
        <authorList>
            <consortium name="EnsemblMetazoa"/>
        </authorList>
    </citation>
    <scope>IDENTIFICATION</scope>
    <source>
        <strain evidence="5">MINIMUS1</strain>
    </source>
</reference>
<dbReference type="PANTHER" id="PTHR22652">
    <property type="entry name" value="NUCLEOPORIN NUP43"/>
    <property type="match status" value="1"/>
</dbReference>
<protein>
    <recommendedName>
        <fullName evidence="7">Nucleoporin Nup43</fullName>
    </recommendedName>
</protein>
<evidence type="ECO:0000256" key="1">
    <source>
        <dbReference type="ARBA" id="ARBA00004123"/>
    </source>
</evidence>
<reference evidence="6" key="1">
    <citation type="submission" date="2013-03" db="EMBL/GenBank/DDBJ databases">
        <title>The Genome Sequence of Anopheles minimus MINIMUS1.</title>
        <authorList>
            <consortium name="The Broad Institute Genomics Platform"/>
            <person name="Neafsey D.E."/>
            <person name="Walton C."/>
            <person name="Walker B."/>
            <person name="Young S.K."/>
            <person name="Zeng Q."/>
            <person name="Gargeya S."/>
            <person name="Fitzgerald M."/>
            <person name="Haas B."/>
            <person name="Abouelleil A."/>
            <person name="Allen A.W."/>
            <person name="Alvarado L."/>
            <person name="Arachchi H.M."/>
            <person name="Berlin A.M."/>
            <person name="Chapman S.B."/>
            <person name="Gainer-Dewar J."/>
            <person name="Goldberg J."/>
            <person name="Griggs A."/>
            <person name="Gujja S."/>
            <person name="Hansen M."/>
            <person name="Howarth C."/>
            <person name="Imamovic A."/>
            <person name="Ireland A."/>
            <person name="Larimer J."/>
            <person name="McCowan C."/>
            <person name="Murphy C."/>
            <person name="Pearson M."/>
            <person name="Poon T.W."/>
            <person name="Priest M."/>
            <person name="Roberts A."/>
            <person name="Saif S."/>
            <person name="Shea T."/>
            <person name="Sisk P."/>
            <person name="Sykes S."/>
            <person name="Wortman J."/>
            <person name="Nusbaum C."/>
            <person name="Birren B."/>
        </authorList>
    </citation>
    <scope>NUCLEOTIDE SEQUENCE [LARGE SCALE GENOMIC DNA]</scope>
    <source>
        <strain evidence="6">MINIMUS1</strain>
    </source>
</reference>
<evidence type="ECO:0000256" key="4">
    <source>
        <dbReference type="ARBA" id="ARBA00023242"/>
    </source>
</evidence>
<organism evidence="5 6">
    <name type="scientific">Anopheles minimus</name>
    <dbReference type="NCBI Taxonomy" id="112268"/>
    <lineage>
        <taxon>Eukaryota</taxon>
        <taxon>Metazoa</taxon>
        <taxon>Ecdysozoa</taxon>
        <taxon>Arthropoda</taxon>
        <taxon>Hexapoda</taxon>
        <taxon>Insecta</taxon>
        <taxon>Pterygota</taxon>
        <taxon>Neoptera</taxon>
        <taxon>Endopterygota</taxon>
        <taxon>Diptera</taxon>
        <taxon>Nematocera</taxon>
        <taxon>Culicoidea</taxon>
        <taxon>Culicidae</taxon>
        <taxon>Anophelinae</taxon>
        <taxon>Anopheles</taxon>
    </lineage>
</organism>
<keyword evidence="2" id="KW-0853">WD repeat</keyword>
<dbReference type="Pfam" id="PF00400">
    <property type="entry name" value="WD40"/>
    <property type="match status" value="1"/>
</dbReference>
<evidence type="ECO:0008006" key="7">
    <source>
        <dbReference type="Google" id="ProtNLM"/>
    </source>
</evidence>
<name>A0A182WD27_9DIPT</name>
<comment type="subcellular location">
    <subcellularLocation>
        <location evidence="1">Nucleus</location>
    </subcellularLocation>
</comment>
<keyword evidence="4" id="KW-0539">Nucleus</keyword>
<dbReference type="STRING" id="112268.A0A182WD27"/>
<accession>A0A182WD27</accession>
<dbReference type="EnsemblMetazoa" id="AMIN008264-RA">
    <property type="protein sequence ID" value="AMIN008264-PA"/>
    <property type="gene ID" value="AMIN008264"/>
</dbReference>
<sequence length="350" mass="38717">MMDAADSDLSIPNDVQCFLLADKMSCVRWVPQLMEDEHFFVTGSWGNKVNAVNLWNLVHDELTDGESGVPLVPKSTAKFCVTGDVVGLDFINDTNLVSVTSEGTLSVLDLNRESALSYDFTHKFNMHDLHTVEGRQSACSAMSVSKFDQYVITGGEDGIAKIISGEAGKVINNILHPDNSSISCLSFIYPNVVVTGRHCGMLNIYDIRGDCNVPVASTGTCHEEDHEMTVPMCVNYLPKHKSLILAGLENGSIITWDIRMPNDATYEFGEHSDPITDIKFTTRQDIQFSADAGGKVVQCSVGNMPSFMAYYVEKKQTRMQDFKPINSIDVNEQHMICGGDAEMLFMIDLW</sequence>
<evidence type="ECO:0000313" key="5">
    <source>
        <dbReference type="EnsemblMetazoa" id="AMIN008264-PA"/>
    </source>
</evidence>
<dbReference type="VEuPathDB" id="VectorBase:AMIN008264"/>
<dbReference type="InterPro" id="IPR015943">
    <property type="entry name" value="WD40/YVTN_repeat-like_dom_sf"/>
</dbReference>
<dbReference type="AlphaFoldDB" id="A0A182WD27"/>
<dbReference type="GO" id="GO:0031080">
    <property type="term" value="C:nuclear pore outer ring"/>
    <property type="evidence" value="ECO:0007669"/>
    <property type="project" value="TreeGrafter"/>
</dbReference>
<keyword evidence="6" id="KW-1185">Reference proteome</keyword>
<keyword evidence="3" id="KW-0677">Repeat</keyword>
<evidence type="ECO:0000256" key="2">
    <source>
        <dbReference type="ARBA" id="ARBA00022574"/>
    </source>
</evidence>
<dbReference type="InterPro" id="IPR001680">
    <property type="entry name" value="WD40_rpt"/>
</dbReference>
<dbReference type="SUPFAM" id="SSF50978">
    <property type="entry name" value="WD40 repeat-like"/>
    <property type="match status" value="1"/>
</dbReference>
<evidence type="ECO:0000256" key="3">
    <source>
        <dbReference type="ARBA" id="ARBA00022737"/>
    </source>
</evidence>
<dbReference type="PANTHER" id="PTHR22652:SF0">
    <property type="entry name" value="NUCLEOPORIN NUP43"/>
    <property type="match status" value="1"/>
</dbReference>
<dbReference type="Gene3D" id="2.130.10.10">
    <property type="entry name" value="YVTN repeat-like/Quinoprotein amine dehydrogenase"/>
    <property type="match status" value="1"/>
</dbReference>
<proteinExistence type="predicted"/>
<dbReference type="InterPro" id="IPR036322">
    <property type="entry name" value="WD40_repeat_dom_sf"/>
</dbReference>
<dbReference type="SMART" id="SM00320">
    <property type="entry name" value="WD40"/>
    <property type="match status" value="5"/>
</dbReference>
<evidence type="ECO:0000313" key="6">
    <source>
        <dbReference type="Proteomes" id="UP000075920"/>
    </source>
</evidence>
<dbReference type="Proteomes" id="UP000075920">
    <property type="component" value="Unassembled WGS sequence"/>
</dbReference>